<dbReference type="Proteomes" id="UP000005237">
    <property type="component" value="Unassembled WGS sequence"/>
</dbReference>
<sequence>MMCEEELDESSATNPIHLIACVEMKKETVIGKNLFVSLHLYPLDYSNCYQIRIARTSSSESNRPWW</sequence>
<evidence type="ECO:0000313" key="1">
    <source>
        <dbReference type="EnsemblMetazoa" id="CJA31257.1"/>
    </source>
</evidence>
<organism evidence="1 2">
    <name type="scientific">Caenorhabditis japonica</name>
    <dbReference type="NCBI Taxonomy" id="281687"/>
    <lineage>
        <taxon>Eukaryota</taxon>
        <taxon>Metazoa</taxon>
        <taxon>Ecdysozoa</taxon>
        <taxon>Nematoda</taxon>
        <taxon>Chromadorea</taxon>
        <taxon>Rhabditida</taxon>
        <taxon>Rhabditina</taxon>
        <taxon>Rhabditomorpha</taxon>
        <taxon>Rhabditoidea</taxon>
        <taxon>Rhabditidae</taxon>
        <taxon>Peloderinae</taxon>
        <taxon>Caenorhabditis</taxon>
    </lineage>
</organism>
<dbReference type="EnsemblMetazoa" id="CJA31257.1">
    <property type="protein sequence ID" value="CJA31257.1"/>
    <property type="gene ID" value="WBGene00207104"/>
</dbReference>
<reference evidence="1" key="2">
    <citation type="submission" date="2022-06" db="UniProtKB">
        <authorList>
            <consortium name="EnsemblMetazoa"/>
        </authorList>
    </citation>
    <scope>IDENTIFICATION</scope>
    <source>
        <strain evidence="1">DF5081</strain>
    </source>
</reference>
<name>A0A8R1ED61_CAEJA</name>
<reference evidence="2" key="1">
    <citation type="submission" date="2010-08" db="EMBL/GenBank/DDBJ databases">
        <authorList>
            <consortium name="Caenorhabditis japonica Sequencing Consortium"/>
            <person name="Wilson R.K."/>
        </authorList>
    </citation>
    <scope>NUCLEOTIDE SEQUENCE [LARGE SCALE GENOMIC DNA]</scope>
    <source>
        <strain evidence="2">DF5081</strain>
    </source>
</reference>
<proteinExistence type="predicted"/>
<protein>
    <submittedName>
        <fullName evidence="1">Uncharacterized protein</fullName>
    </submittedName>
</protein>
<accession>A0A8R1ED61</accession>
<dbReference type="AlphaFoldDB" id="A0A8R1ED61"/>
<evidence type="ECO:0000313" key="2">
    <source>
        <dbReference type="Proteomes" id="UP000005237"/>
    </source>
</evidence>
<keyword evidence="2" id="KW-1185">Reference proteome</keyword>